<dbReference type="EMBL" id="JEXD01000001">
    <property type="protein sequence ID" value="EXC10008.1"/>
    <property type="molecule type" value="Genomic_DNA"/>
</dbReference>
<gene>
    <name evidence="1" type="ORF">J506_0245</name>
</gene>
<dbReference type="RefSeq" id="WP_001085092.1">
    <property type="nucleotide sequence ID" value="NZ_JEXD01000001.1"/>
</dbReference>
<protein>
    <submittedName>
        <fullName evidence="1">Uncharacterized protein</fullName>
    </submittedName>
</protein>
<evidence type="ECO:0000313" key="2">
    <source>
        <dbReference type="Proteomes" id="UP000021108"/>
    </source>
</evidence>
<accession>A0A009QHW5</accession>
<reference evidence="1 2" key="1">
    <citation type="submission" date="2014-02" db="EMBL/GenBank/DDBJ databases">
        <title>Comparative genomics and transcriptomics to identify genetic mechanisms underlying the emergence of carbapenem resistant Acinetobacter baumannii (CRAb).</title>
        <authorList>
            <person name="Harris A.D."/>
            <person name="Johnson K.J."/>
            <person name="George J."/>
            <person name="Shefchek K."/>
            <person name="Daugherty S.C."/>
            <person name="Parankush S."/>
            <person name="Sadzewicz L."/>
            <person name="Tallon L."/>
            <person name="Sengamalay N."/>
            <person name="Hazen T.H."/>
            <person name="Rasko D.A."/>
        </authorList>
    </citation>
    <scope>NUCLEOTIDE SEQUENCE [LARGE SCALE GENOMIC DNA]</scope>
    <source>
        <strain evidence="1 2">625974</strain>
    </source>
</reference>
<dbReference type="GeneID" id="92892464"/>
<dbReference type="PATRIC" id="fig|1310607.3.peg.246"/>
<dbReference type="Proteomes" id="UP000021108">
    <property type="component" value="Unassembled WGS sequence"/>
</dbReference>
<organism evidence="1 2">
    <name type="scientific">Acinetobacter baumannii 625974</name>
    <dbReference type="NCBI Taxonomy" id="1310607"/>
    <lineage>
        <taxon>Bacteria</taxon>
        <taxon>Pseudomonadati</taxon>
        <taxon>Pseudomonadota</taxon>
        <taxon>Gammaproteobacteria</taxon>
        <taxon>Moraxellales</taxon>
        <taxon>Moraxellaceae</taxon>
        <taxon>Acinetobacter</taxon>
        <taxon>Acinetobacter calcoaceticus/baumannii complex</taxon>
    </lineage>
</organism>
<sequence>MNSKIIFQDQVSFTQAAFNEVTRIISQHGVSVLDCLVPALNTQQCLEHLAFVASEYGYDYSFIDAHLETYKKANSEFQDAYGEE</sequence>
<proteinExistence type="predicted"/>
<comment type="caution">
    <text evidence="1">The sequence shown here is derived from an EMBL/GenBank/DDBJ whole genome shotgun (WGS) entry which is preliminary data.</text>
</comment>
<name>A0A009QHW5_ACIBA</name>
<evidence type="ECO:0000313" key="1">
    <source>
        <dbReference type="EMBL" id="EXC10008.1"/>
    </source>
</evidence>
<dbReference type="AlphaFoldDB" id="A0A009QHW5"/>